<organism evidence="1 2">
    <name type="scientific">Adineta ricciae</name>
    <name type="common">Rotifer</name>
    <dbReference type="NCBI Taxonomy" id="249248"/>
    <lineage>
        <taxon>Eukaryota</taxon>
        <taxon>Metazoa</taxon>
        <taxon>Spiralia</taxon>
        <taxon>Gnathifera</taxon>
        <taxon>Rotifera</taxon>
        <taxon>Eurotatoria</taxon>
        <taxon>Bdelloidea</taxon>
        <taxon>Adinetida</taxon>
        <taxon>Adinetidae</taxon>
        <taxon>Adineta</taxon>
    </lineage>
</organism>
<sequence>PTRRKLSSQLRSLYTTQLPLLAPAKPLIKVALAKLPPVEELHFASIADFYQQGVAPLYWQAFREHWVVNNNRDLVNEMLSPDFAGEGFLPVGPIYRSKNFDALNTQNMKSYYRNVKSVDRIIAEIVDEGEGFKNFEERAEFLLDKVKHIGTREYLRCYLKDKASETTYSTEYPWLADCERLRQSHLYRFAMIMMRNR</sequence>
<protein>
    <submittedName>
        <fullName evidence="1">Uncharacterized protein</fullName>
    </submittedName>
</protein>
<proteinExistence type="predicted"/>
<reference evidence="1" key="1">
    <citation type="submission" date="2021-02" db="EMBL/GenBank/DDBJ databases">
        <authorList>
            <person name="Nowell W R."/>
        </authorList>
    </citation>
    <scope>NUCLEOTIDE SEQUENCE</scope>
</reference>
<comment type="caution">
    <text evidence="1">The sequence shown here is derived from an EMBL/GenBank/DDBJ whole genome shotgun (WGS) entry which is preliminary data.</text>
</comment>
<evidence type="ECO:0000313" key="1">
    <source>
        <dbReference type="EMBL" id="CAF1689029.1"/>
    </source>
</evidence>
<evidence type="ECO:0000313" key="2">
    <source>
        <dbReference type="Proteomes" id="UP000663828"/>
    </source>
</evidence>
<keyword evidence="2" id="KW-1185">Reference proteome</keyword>
<feature type="non-terminal residue" evidence="1">
    <location>
        <position position="1"/>
    </location>
</feature>
<name>A0A816HN96_ADIRI</name>
<dbReference type="Proteomes" id="UP000663828">
    <property type="component" value="Unassembled WGS sequence"/>
</dbReference>
<gene>
    <name evidence="1" type="ORF">XAT740_LOCUS63118</name>
</gene>
<accession>A0A816HN96</accession>
<dbReference type="AlphaFoldDB" id="A0A816HN96"/>
<dbReference type="EMBL" id="CAJNOR010018853">
    <property type="protein sequence ID" value="CAF1689029.1"/>
    <property type="molecule type" value="Genomic_DNA"/>
</dbReference>